<dbReference type="SUPFAM" id="SSF110111">
    <property type="entry name" value="Ctag/Cox11"/>
    <property type="match status" value="1"/>
</dbReference>
<dbReference type="Proteomes" id="UP000295678">
    <property type="component" value="Unassembled WGS sequence"/>
</dbReference>
<dbReference type="InterPro" id="IPR007533">
    <property type="entry name" value="Cyt_c_oxidase_assmbl_CtaG"/>
</dbReference>
<evidence type="ECO:0000256" key="4">
    <source>
        <dbReference type="ARBA" id="ARBA00015384"/>
    </source>
</evidence>
<name>A0A4R3MD33_9HYPH</name>
<keyword evidence="6 10" id="KW-0735">Signal-anchor</keyword>
<dbReference type="PANTHER" id="PTHR21320">
    <property type="entry name" value="CYTOCHROME C OXIDASE ASSEMBLY PROTEIN COX11-RELATED"/>
    <property type="match status" value="1"/>
</dbReference>
<keyword evidence="12" id="KW-1185">Reference proteome</keyword>
<evidence type="ECO:0000256" key="8">
    <source>
        <dbReference type="ARBA" id="ARBA00023008"/>
    </source>
</evidence>
<evidence type="ECO:0000256" key="9">
    <source>
        <dbReference type="ARBA" id="ARBA00023136"/>
    </source>
</evidence>
<organism evidence="11 12">
    <name type="scientific">Tepidamorphus gemmatus</name>
    <dbReference type="NCBI Taxonomy" id="747076"/>
    <lineage>
        <taxon>Bacteria</taxon>
        <taxon>Pseudomonadati</taxon>
        <taxon>Pseudomonadota</taxon>
        <taxon>Alphaproteobacteria</taxon>
        <taxon>Hyphomicrobiales</taxon>
        <taxon>Tepidamorphaceae</taxon>
        <taxon>Tepidamorphus</taxon>
    </lineage>
</organism>
<keyword evidence="9 10" id="KW-0472">Membrane</keyword>
<feature type="topological domain" description="Periplasmic" evidence="10">
    <location>
        <begin position="38"/>
        <end position="207"/>
    </location>
</feature>
<feature type="topological domain" description="Cytoplasmic" evidence="10">
    <location>
        <begin position="1"/>
        <end position="14"/>
    </location>
</feature>
<evidence type="ECO:0000313" key="11">
    <source>
        <dbReference type="EMBL" id="TCT09947.1"/>
    </source>
</evidence>
<sequence length="207" mass="22088">MMHPSADPGRRNSRANARVALSLAILVAGMVAMAYAAVPLYRLFCQVTGYGGTTQRAEAASDTVLDRTITIRFDANVAGSLPWSFGPERRTMTLRIGETGQVAYHARNLGAAPTVGTSTFNVSPPAAGIYFNKIECFCFTEQPLAPGEDVDMPVVFFVDPAIVEDKNARGIGEITLSYTFYPVTDGSADRPYAAASDDRAAPGTGRL</sequence>
<comment type="function">
    <text evidence="1 10">Exerts its effect at some terminal stage of cytochrome c oxidase synthesis, probably by being involved in the insertion of the copper B into subunit I.</text>
</comment>
<keyword evidence="7 10" id="KW-1133">Transmembrane helix</keyword>
<evidence type="ECO:0000256" key="10">
    <source>
        <dbReference type="HAMAP-Rule" id="MF_00155"/>
    </source>
</evidence>
<gene>
    <name evidence="10" type="primary">ctaG</name>
    <name evidence="11" type="ORF">EDC22_106142</name>
</gene>
<proteinExistence type="inferred from homology"/>
<comment type="subcellular location">
    <subcellularLocation>
        <location evidence="2 10">Cell inner membrane</location>
        <topology evidence="2 10">Single-pass type II membrane protein</topology>
        <orientation evidence="2 10">Periplasmic side</orientation>
    </subcellularLocation>
</comment>
<keyword evidence="5 10" id="KW-0812">Transmembrane</keyword>
<keyword evidence="8 10" id="KW-0186">Copper</keyword>
<dbReference type="GO" id="GO:0005507">
    <property type="term" value="F:copper ion binding"/>
    <property type="evidence" value="ECO:0007669"/>
    <property type="project" value="InterPro"/>
</dbReference>
<dbReference type="Pfam" id="PF04442">
    <property type="entry name" value="CtaG_Cox11"/>
    <property type="match status" value="1"/>
</dbReference>
<dbReference type="NCBIfam" id="NF003465">
    <property type="entry name" value="PRK05089.1"/>
    <property type="match status" value="1"/>
</dbReference>
<dbReference type="PANTHER" id="PTHR21320:SF3">
    <property type="entry name" value="CYTOCHROME C OXIDASE ASSEMBLY PROTEIN COX11, MITOCHONDRIAL-RELATED"/>
    <property type="match status" value="1"/>
</dbReference>
<dbReference type="GO" id="GO:0005886">
    <property type="term" value="C:plasma membrane"/>
    <property type="evidence" value="ECO:0007669"/>
    <property type="project" value="UniProtKB-SubCell"/>
</dbReference>
<protein>
    <recommendedName>
        <fullName evidence="4 10">Cytochrome c oxidase assembly protein CtaG</fullName>
    </recommendedName>
</protein>
<accession>A0A4R3MD33</accession>
<keyword evidence="10" id="KW-0997">Cell inner membrane</keyword>
<keyword evidence="10" id="KW-1003">Cell membrane</keyword>
<dbReference type="HAMAP" id="MF_00155">
    <property type="entry name" value="CtaG"/>
    <property type="match status" value="1"/>
</dbReference>
<dbReference type="GO" id="GO:0008535">
    <property type="term" value="P:respiratory chain complex IV assembly"/>
    <property type="evidence" value="ECO:0007669"/>
    <property type="project" value="UniProtKB-UniRule"/>
</dbReference>
<dbReference type="EMBL" id="SMAK01000006">
    <property type="protein sequence ID" value="TCT09947.1"/>
    <property type="molecule type" value="Genomic_DNA"/>
</dbReference>
<evidence type="ECO:0000256" key="6">
    <source>
        <dbReference type="ARBA" id="ARBA00022968"/>
    </source>
</evidence>
<evidence type="ECO:0000256" key="7">
    <source>
        <dbReference type="ARBA" id="ARBA00022989"/>
    </source>
</evidence>
<comment type="caution">
    <text evidence="11">The sequence shown here is derived from an EMBL/GenBank/DDBJ whole genome shotgun (WGS) entry which is preliminary data.</text>
</comment>
<dbReference type="FunFam" id="2.60.370.10:FF:000001">
    <property type="entry name" value="COX11 cytochrome c oxidase assembly homolog"/>
    <property type="match status" value="1"/>
</dbReference>
<dbReference type="InterPro" id="IPR023471">
    <property type="entry name" value="CtaG/Cox11_dom_sf"/>
</dbReference>
<evidence type="ECO:0000313" key="12">
    <source>
        <dbReference type="Proteomes" id="UP000295678"/>
    </source>
</evidence>
<dbReference type="AlphaFoldDB" id="A0A4R3MD33"/>
<dbReference type="PIRSF" id="PIRSF005413">
    <property type="entry name" value="COX11"/>
    <property type="match status" value="1"/>
</dbReference>
<comment type="similarity">
    <text evidence="3 10">Belongs to the COX11/CtaG family.</text>
</comment>
<dbReference type="Gene3D" id="2.60.370.10">
    <property type="entry name" value="Ctag/Cox11"/>
    <property type="match status" value="1"/>
</dbReference>
<evidence type="ECO:0000256" key="5">
    <source>
        <dbReference type="ARBA" id="ARBA00022692"/>
    </source>
</evidence>
<evidence type="ECO:0000256" key="2">
    <source>
        <dbReference type="ARBA" id="ARBA00004382"/>
    </source>
</evidence>
<reference evidence="11 12" key="1">
    <citation type="submission" date="2019-03" db="EMBL/GenBank/DDBJ databases">
        <title>Genomic Encyclopedia of Type Strains, Phase IV (KMG-IV): sequencing the most valuable type-strain genomes for metagenomic binning, comparative biology and taxonomic classification.</title>
        <authorList>
            <person name="Goeker M."/>
        </authorList>
    </citation>
    <scope>NUCLEOTIDE SEQUENCE [LARGE SCALE GENOMIC DNA]</scope>
    <source>
        <strain evidence="11 12">DSM 19345</strain>
    </source>
</reference>
<evidence type="ECO:0000256" key="3">
    <source>
        <dbReference type="ARBA" id="ARBA00009620"/>
    </source>
</evidence>
<evidence type="ECO:0000256" key="1">
    <source>
        <dbReference type="ARBA" id="ARBA00004007"/>
    </source>
</evidence>